<feature type="region of interest" description="Disordered" evidence="3">
    <location>
        <begin position="641"/>
        <end position="662"/>
    </location>
</feature>
<feature type="compositionally biased region" description="Low complexity" evidence="3">
    <location>
        <begin position="1567"/>
        <end position="1577"/>
    </location>
</feature>
<evidence type="ECO:0000256" key="1">
    <source>
        <dbReference type="ARBA" id="ARBA00022786"/>
    </source>
</evidence>
<organism evidence="6">
    <name type="scientific">Alexandrium monilatum</name>
    <dbReference type="NCBI Taxonomy" id="311494"/>
    <lineage>
        <taxon>Eukaryota</taxon>
        <taxon>Sar</taxon>
        <taxon>Alveolata</taxon>
        <taxon>Dinophyceae</taxon>
        <taxon>Gonyaulacales</taxon>
        <taxon>Pyrocystaceae</taxon>
        <taxon>Alexandrium</taxon>
    </lineage>
</organism>
<dbReference type="PROSITE" id="PS50188">
    <property type="entry name" value="B302_SPRY"/>
    <property type="match status" value="2"/>
</dbReference>
<dbReference type="SUPFAM" id="SSF49899">
    <property type="entry name" value="Concanavalin A-like lectins/glucanases"/>
    <property type="match status" value="2"/>
</dbReference>
<dbReference type="Gene3D" id="3.30.2160.10">
    <property type="entry name" value="Hect, E3 ligase catalytic domain"/>
    <property type="match status" value="1"/>
</dbReference>
<dbReference type="InterPro" id="IPR003877">
    <property type="entry name" value="SPRY_dom"/>
</dbReference>
<feature type="domain" description="B30.2/SPRY" evidence="4">
    <location>
        <begin position="1"/>
        <end position="118"/>
    </location>
</feature>
<dbReference type="GO" id="GO:0004842">
    <property type="term" value="F:ubiquitin-protein transferase activity"/>
    <property type="evidence" value="ECO:0007669"/>
    <property type="project" value="InterPro"/>
</dbReference>
<keyword evidence="1 2" id="KW-0833">Ubl conjugation pathway</keyword>
<dbReference type="SMART" id="SM00119">
    <property type="entry name" value="HECTc"/>
    <property type="match status" value="1"/>
</dbReference>
<dbReference type="PANTHER" id="PTHR46654">
    <property type="entry name" value="E3 UBIQUITIN-PROTEIN LIGASE HECTD3"/>
    <property type="match status" value="1"/>
</dbReference>
<feature type="domain" description="B30.2/SPRY" evidence="4">
    <location>
        <begin position="1136"/>
        <end position="1343"/>
    </location>
</feature>
<feature type="domain" description="HECT" evidence="5">
    <location>
        <begin position="2310"/>
        <end position="2660"/>
    </location>
</feature>
<dbReference type="InterPro" id="IPR013320">
    <property type="entry name" value="ConA-like_dom_sf"/>
</dbReference>
<dbReference type="Gene3D" id="3.90.1750.10">
    <property type="entry name" value="Hect, E3 ligase catalytic domains"/>
    <property type="match status" value="1"/>
</dbReference>
<name>A0A7S4SXW0_9DINO</name>
<evidence type="ECO:0000259" key="4">
    <source>
        <dbReference type="PROSITE" id="PS50188"/>
    </source>
</evidence>
<feature type="active site" description="Glycyl thioester intermediate" evidence="2">
    <location>
        <position position="2628"/>
    </location>
</feature>
<feature type="region of interest" description="Disordered" evidence="3">
    <location>
        <begin position="1550"/>
        <end position="1591"/>
    </location>
</feature>
<dbReference type="EMBL" id="HBNR01081641">
    <property type="protein sequence ID" value="CAE4658816.1"/>
    <property type="molecule type" value="Transcribed_RNA"/>
</dbReference>
<dbReference type="Gene3D" id="2.60.120.920">
    <property type="match status" value="2"/>
</dbReference>
<protein>
    <recommendedName>
        <fullName evidence="7">HECT-type E3 ubiquitin transferase</fullName>
    </recommendedName>
</protein>
<dbReference type="InterPro" id="IPR043136">
    <property type="entry name" value="B30.2/SPRY_sf"/>
</dbReference>
<proteinExistence type="predicted"/>
<evidence type="ECO:0000256" key="2">
    <source>
        <dbReference type="PROSITE-ProRule" id="PRU00104"/>
    </source>
</evidence>
<gene>
    <name evidence="6" type="ORF">AMON00008_LOCUS58391</name>
</gene>
<reference evidence="6" key="1">
    <citation type="submission" date="2021-01" db="EMBL/GenBank/DDBJ databases">
        <authorList>
            <person name="Corre E."/>
            <person name="Pelletier E."/>
            <person name="Niang G."/>
            <person name="Scheremetjew M."/>
            <person name="Finn R."/>
            <person name="Kale V."/>
            <person name="Holt S."/>
            <person name="Cochrane G."/>
            <person name="Meng A."/>
            <person name="Brown T."/>
            <person name="Cohen L."/>
        </authorList>
    </citation>
    <scope>NUCLEOTIDE SEQUENCE</scope>
    <source>
        <strain evidence="6">CCMP3105</strain>
    </source>
</reference>
<dbReference type="SMART" id="SM00449">
    <property type="entry name" value="SPRY"/>
    <property type="match status" value="1"/>
</dbReference>
<dbReference type="PROSITE" id="PS50237">
    <property type="entry name" value="HECT"/>
    <property type="match status" value="1"/>
</dbReference>
<dbReference type="PANTHER" id="PTHR46654:SF1">
    <property type="entry name" value="E3 UBIQUITIN-PROTEIN LIGASE HECTD3"/>
    <property type="match status" value="1"/>
</dbReference>
<dbReference type="InterPro" id="IPR000569">
    <property type="entry name" value="HECT_dom"/>
</dbReference>
<sequence length="2660" mass="283865">MPPTCKAFLMGDSGWGVTPLEDGTRLHGGHPREADSDSGSSHDSLTADSFALDSFRKGMVIGILLDCDEGVLTYFVDGESKGVAFSTLRGQGPFTPFITAGSGGWVFKLNLTPGTLPAGVNGISTAIPEAEPEASSAVDEETTPGGGLGGLGVCAERPQLSWLLTIGWIVGACTADAQTLKDLPSDMPSAMPLAEFVGTLLPELLAGEQADPLSKVLAGVLLEGLPAPADAAAARQVLESMVADAPGWVRSAKAAVLRQWCAPGPTATANPVWDALAQALGDGGGLARAALEVVAETAALRCLAPARVEGGGTSGTGTVVEVCPPQVAVLPAGSAAVVWHDAAHLWAEPRRCQPPFPQGIVGAITSLIRANLRGNAAASNVTVQELFALLAVVEDPSVAQASIGLLRDLLHLVLAETPDPALGGAWSLVPPNRRINLCTALLARPQTSEVLAEGIRRSGKSAKEVFEDSMAPCALIPVPGASDGKAGAQEAGPMELWQPPQSGKEGYLSQAHFTQLLQNVVKGLSRVEVDELWELVFTGKELQVVDKCGGRWHASIPGAEEESWTELPREVGDALDLALLDRAATHGFSAQLPPSEESQEFKVDFATMTLQLADGSAARRITRQGPREPAIDLAEFEALASQAAPGKAQTPGSRPSSATIEKEASSENILLANSTVAFASVLEAVGLGEAKPPRTREALLRLLAAAPPEKTGAFRILLPPQKKEKQKSTSEAAPEGERDEAAQAALDGLRRRGTTPVSAVETIAKWTESHLAQLICAKIASCCKALEPQALGPAAEVVQMLLTIRPLADLPRLQEHLGPALAQDRGLAAAFQQAATAEFLGVLRNCLRPVEPVLVQESDHPYSNNMDDWKEVRIPGAKNLCVRFDPQCVTESGCDYLTFYTEKNGTILPATGGNRMSGRGDVFADFTTPGESFWWNFKTDGSNTDWGFKFTVTAQPPIMQRFDYWDAESSAPNMEDALWLLKVALAGDRSDDAGAVLPDLRTDILAPVLFALVRKLPAEDGRIQALGALGDVLDAARGEPSQLWSELHCSLHGCVARKAAWATSFGQAAAALLVRLAPSLPQEPAGLRFGPPAPQGGALVDPARARVLFLRANVVSALEGAVVRVGEAAAVQVSLSKGARVGVAPAADGPMDLSQLVFAEIESAASVKNQWSEDSYAVGNRAATLSGEENDVVVSRRMEGTNYMVRARSAYGSGVHYWEIKCLKRDGGGNGYHIIGIATEESKERFVGFDCGDQIWGWWLDDDYKVHNGQKVSMGGRIPHETGSVYGVLLDCDAGELSFFSNGKNVGGVAYSNLQGRGPFYPVLCVGCLESNSYKVDFSPEEVPIEARDKVLGGGGDRKASIVTCDLRFGLGAGQLRVVEPNSGVEPKVLPLPAGVQAWRFAVVGVPGAKAGLERLAEPPWDVALAKAQAAMEALAKGSDSGPLPEFSTDAFVAWHETRGLADEEANAGEKPEAEVERPPWASLGPEQLLVLGAGCTEVNGVYDKIAAEPETYMSAQEATLVNDRDGHWVICTGFNVELWAYEAAAKEGPWSAGPRGQLPAPTVCGSAGPPAAAPEAAPREGRSATPSPSIERLQCGLPALLRGMRGVTTAVPPGASGARVEVPGAERLALALEAGRAVEVTSVGPGEEERRAELWSGEVAEVDGESCTLQVLAMNAPLGWSGEPQSNAPGQGLFEAAAERSHSFSPRGLLTLGPMQLFREKMFGSAWDTRKLEVPASAVRCRSGHVMKSRPKDSGWHCDKCGGKGSDILRFRCDENCNWDFCGKCQQELTSGLQLDQVKSSAVPPMAVGSKVQAEFVYKIDSRGMPEKRPAVIAEVRPGGSYLVTWEDGDSRDRVKLGSQVWQEGSVDKKELVVVGIAADSPVARWNAEHPDLAISRGCRIPAAQDEAGDAEAVLKAMCGVTEDDTPLRVTYCRSSPSEQHVGPSPALSWPGVFQQWTHQDAGTTFATSPEIRVRSISGELQVGICIQGQSVSLLSAGVLRPDSIASGDTLRLLVAMNSNGNVLAIRVLQNGREVSTWEEEVSAVADGSKVAQVTAPEVSQLKVWALCTTSVDGPRRQGCATLQLMSFSTAGPRAKLPSDAAPLGALGGIPADAWGSFASWWPEAECARVAAWPVGRRDEVRLLADLSQEVDAFRSSVMGGWEIEGDEELVRSIESMAKDAGKKLLSGARFEFTPKNSKQWAVAGHSASEGYGRYLVLCTLNTLISKHVLPVVDLGKLLATPHGRALHSLKRLLFSEIRGTAVRANGAMGNQVKLELKRSLATTCREAGQCDTDGTQMLFSQASEKATDPGAFRRSGQNWQDQPFSVNYEDEAGVDQGGLYRDFLDGVTEELMSRNLPVLVPSANQSTNTGEHRDTWVLNPALEAGSGSPGERLLLFLGRLMGLCLLRGDILPLNLPVSFWKSLQGEDVDLEDLEAIDVAAANSVRMLREPVLLGVDADSFHDTFPDLRYVVEDSASQARELVEGGADRPVMFEDAPRYAERMLEVRLHESDQQLEVLRRGLREVALMSSWALWPWQTLEERVVGVSHIDVALLRKKTIYEGYEQGDPAVGRFWAALESFSQDELRSFLHFTWGRSRLPPEASDKWGPGFKISRAGRSDMLPLAHTCFFQLELPAYDTQEVMKDKLLFAVQNCISMAIA</sequence>
<dbReference type="Gene3D" id="3.30.2410.10">
    <property type="entry name" value="Hect, E3 ligase catalytic domain"/>
    <property type="match status" value="1"/>
</dbReference>
<dbReference type="InterPro" id="IPR035983">
    <property type="entry name" value="Hect_E3_ubiquitin_ligase"/>
</dbReference>
<evidence type="ECO:0000259" key="5">
    <source>
        <dbReference type="PROSITE" id="PS50237"/>
    </source>
</evidence>
<dbReference type="CDD" id="cd11709">
    <property type="entry name" value="SPRY"/>
    <property type="match status" value="2"/>
</dbReference>
<feature type="compositionally biased region" description="Basic and acidic residues" evidence="3">
    <location>
        <begin position="22"/>
        <end position="35"/>
    </location>
</feature>
<evidence type="ECO:0000256" key="3">
    <source>
        <dbReference type="SAM" id="MobiDB-lite"/>
    </source>
</evidence>
<accession>A0A7S4SXW0</accession>
<feature type="compositionally biased region" description="Polar residues" evidence="3">
    <location>
        <begin position="650"/>
        <end position="659"/>
    </location>
</feature>
<evidence type="ECO:0008006" key="7">
    <source>
        <dbReference type="Google" id="ProtNLM"/>
    </source>
</evidence>
<dbReference type="Pfam" id="PF00622">
    <property type="entry name" value="SPRY"/>
    <property type="match status" value="2"/>
</dbReference>
<dbReference type="InterPro" id="IPR042469">
    <property type="entry name" value="HECTD3"/>
</dbReference>
<dbReference type="Pfam" id="PF00632">
    <property type="entry name" value="HECT"/>
    <property type="match status" value="1"/>
</dbReference>
<dbReference type="InterPro" id="IPR001870">
    <property type="entry name" value="B30.2/SPRY"/>
</dbReference>
<dbReference type="SUPFAM" id="SSF56204">
    <property type="entry name" value="Hect, E3 ligase catalytic domain"/>
    <property type="match status" value="1"/>
</dbReference>
<feature type="region of interest" description="Disordered" evidence="3">
    <location>
        <begin position="717"/>
        <end position="740"/>
    </location>
</feature>
<feature type="region of interest" description="Disordered" evidence="3">
    <location>
        <begin position="20"/>
        <end position="43"/>
    </location>
</feature>
<evidence type="ECO:0000313" key="6">
    <source>
        <dbReference type="EMBL" id="CAE4658816.1"/>
    </source>
</evidence>